<dbReference type="SUPFAM" id="SSF48371">
    <property type="entry name" value="ARM repeat"/>
    <property type="match status" value="1"/>
</dbReference>
<dbReference type="InterPro" id="IPR011501">
    <property type="entry name" value="Noc3_N"/>
</dbReference>
<sequence length="624" mass="70592">MSIVYRNGKLGKKRKHTHNIEADYEKVPRMSTNDSSQEMVPSLLPFKGKHGLIQRAPFNGENKRQALPTDTDSEEKAADAAPSPPPQLSVVDLFARRQLKLMEKKSLIAELSSKIMENPEENIAMLKQLCLLCEEKDVDVRITTRKFAIISMLEVIKDIAPGYPLRSLSEKEKEVKVSKEVRKLRDFEEGVLTSYQRYLQILEASAQGMFLFSLNSTFLIILSFLQGLQLIAVQCQCDLLISLQHFNYHNNLIAVMVPRMDDDSHNGQISAMCCDAFHKLFQGDVSGNVSLEVIKMITKYVKVKGHRVKPAVLQVLLSLRINEMDVLSLRDDNNNLRQAKVKGQNKREKMAKGTLSKRDRKRQKEMKKLEKELQETEAVESGDKRARTHSELLKFVFLTYFRVLKSNSHAPLLSPALEGLAKYAHLINIDFFADLMTALNNIVVHKDLPLRETLNCVLTAFKILSGQGEALNIDPRSFYCTLYHNLLLLHSGASNDDVEIALKCLDVMLHKRRKQVPLQRVSAFIKRLSTVALNVMPNSSLALLAFVRSFLQLFPRTQALLESETLGKGVFRPEIEDPEVSNTESTACWELPYLASQHYHPAVRSHACHVMTEASGPGAKFART</sequence>
<evidence type="ECO:0000256" key="1">
    <source>
        <dbReference type="ARBA" id="ARBA00004604"/>
    </source>
</evidence>
<feature type="region of interest" description="Disordered" evidence="6">
    <location>
        <begin position="1"/>
        <end position="41"/>
    </location>
</feature>
<dbReference type="OMA" id="HYCPQVR"/>
<gene>
    <name evidence="9" type="ORF">NEMVEDRAFT_v1g173044</name>
</gene>
<keyword evidence="3" id="KW-0175">Coiled coil</keyword>
<accession>A7SQ05</accession>
<dbReference type="InterPro" id="IPR005612">
    <property type="entry name" value="CCAAT-binding_factor"/>
</dbReference>
<evidence type="ECO:0000256" key="3">
    <source>
        <dbReference type="ARBA" id="ARBA00023054"/>
    </source>
</evidence>
<dbReference type="PANTHER" id="PTHR14428:SF5">
    <property type="entry name" value="NUCLEOLAR COMPLEX PROTEIN 3 HOMOLOG"/>
    <property type="match status" value="1"/>
</dbReference>
<keyword evidence="10" id="KW-1185">Reference proteome</keyword>
<dbReference type="PANTHER" id="PTHR14428">
    <property type="entry name" value="NUCLEOLAR COMPLEX PROTEIN 3"/>
    <property type="match status" value="1"/>
</dbReference>
<reference evidence="9 10" key="1">
    <citation type="journal article" date="2007" name="Science">
        <title>Sea anemone genome reveals ancestral eumetazoan gene repertoire and genomic organization.</title>
        <authorList>
            <person name="Putnam N.H."/>
            <person name="Srivastava M."/>
            <person name="Hellsten U."/>
            <person name="Dirks B."/>
            <person name="Chapman J."/>
            <person name="Salamov A."/>
            <person name="Terry A."/>
            <person name="Shapiro H."/>
            <person name="Lindquist E."/>
            <person name="Kapitonov V.V."/>
            <person name="Jurka J."/>
            <person name="Genikhovich G."/>
            <person name="Grigoriev I.V."/>
            <person name="Lucas S.M."/>
            <person name="Steele R.E."/>
            <person name="Finnerty J.R."/>
            <person name="Technau U."/>
            <person name="Martindale M.Q."/>
            <person name="Rokhsar D.S."/>
        </authorList>
    </citation>
    <scope>NUCLEOTIDE SEQUENCE [LARGE SCALE GENOMIC DNA]</scope>
    <source>
        <strain evidence="10">CH2 X CH6</strain>
    </source>
</reference>
<dbReference type="eggNOG" id="KOG2153">
    <property type="taxonomic scope" value="Eukaryota"/>
</dbReference>
<feature type="domain" description="Nucleolar complex-associated protein 3 N-terminal" evidence="8">
    <location>
        <begin position="104"/>
        <end position="198"/>
    </location>
</feature>
<dbReference type="HOGENOM" id="CLU_012441_2_1_1"/>
<evidence type="ECO:0000256" key="6">
    <source>
        <dbReference type="SAM" id="MobiDB-lite"/>
    </source>
</evidence>
<feature type="compositionally biased region" description="Polar residues" evidence="6">
    <location>
        <begin position="30"/>
        <end position="39"/>
    </location>
</feature>
<dbReference type="Pfam" id="PF03914">
    <property type="entry name" value="CBF"/>
    <property type="match status" value="1"/>
</dbReference>
<evidence type="ECO:0000313" key="10">
    <source>
        <dbReference type="Proteomes" id="UP000001593"/>
    </source>
</evidence>
<dbReference type="PIRSF" id="PIRSF028977">
    <property type="entry name" value="Nucleolar_complex_p3"/>
    <property type="match status" value="1"/>
</dbReference>
<dbReference type="InterPro" id="IPR016903">
    <property type="entry name" value="Nucleolar_cplx-assoc_3"/>
</dbReference>
<organism evidence="9 10">
    <name type="scientific">Nematostella vectensis</name>
    <name type="common">Starlet sea anemone</name>
    <dbReference type="NCBI Taxonomy" id="45351"/>
    <lineage>
        <taxon>Eukaryota</taxon>
        <taxon>Metazoa</taxon>
        <taxon>Cnidaria</taxon>
        <taxon>Anthozoa</taxon>
        <taxon>Hexacorallia</taxon>
        <taxon>Actiniaria</taxon>
        <taxon>Edwardsiidae</taxon>
        <taxon>Nematostella</taxon>
    </lineage>
</organism>
<dbReference type="InterPro" id="IPR016024">
    <property type="entry name" value="ARM-type_fold"/>
</dbReference>
<dbReference type="EMBL" id="DS469739">
    <property type="protein sequence ID" value="EDO34215.1"/>
    <property type="molecule type" value="Genomic_DNA"/>
</dbReference>
<evidence type="ECO:0000256" key="2">
    <source>
        <dbReference type="ARBA" id="ARBA00007797"/>
    </source>
</evidence>
<dbReference type="AlphaFoldDB" id="A7SQ05"/>
<feature type="domain" description="CCAAT-binding factor" evidence="7">
    <location>
        <begin position="454"/>
        <end position="607"/>
    </location>
</feature>
<evidence type="ECO:0000313" key="9">
    <source>
        <dbReference type="EMBL" id="EDO34215.1"/>
    </source>
</evidence>
<evidence type="ECO:0000259" key="7">
    <source>
        <dbReference type="Pfam" id="PF03914"/>
    </source>
</evidence>
<dbReference type="GO" id="GO:0003682">
    <property type="term" value="F:chromatin binding"/>
    <property type="evidence" value="ECO:0000318"/>
    <property type="project" value="GO_Central"/>
</dbReference>
<keyword evidence="4" id="KW-0539">Nucleus</keyword>
<dbReference type="STRING" id="45351.A7SQ05"/>
<evidence type="ECO:0000256" key="4">
    <source>
        <dbReference type="ARBA" id="ARBA00023242"/>
    </source>
</evidence>
<comment type="similarity">
    <text evidence="2 5">Belongs to the CBF/MAK21 family.</text>
</comment>
<dbReference type="Proteomes" id="UP000001593">
    <property type="component" value="Unassembled WGS sequence"/>
</dbReference>
<dbReference type="GO" id="GO:0005730">
    <property type="term" value="C:nucleolus"/>
    <property type="evidence" value="ECO:0000318"/>
    <property type="project" value="GO_Central"/>
</dbReference>
<dbReference type="Pfam" id="PF07540">
    <property type="entry name" value="NOC3p"/>
    <property type="match status" value="1"/>
</dbReference>
<proteinExistence type="inferred from homology"/>
<feature type="region of interest" description="Disordered" evidence="6">
    <location>
        <begin position="341"/>
        <end position="376"/>
    </location>
</feature>
<feature type="compositionally biased region" description="Basic and acidic residues" evidence="6">
    <location>
        <begin position="18"/>
        <end position="28"/>
    </location>
</feature>
<feature type="region of interest" description="Disordered" evidence="6">
    <location>
        <begin position="55"/>
        <end position="85"/>
    </location>
</feature>
<comment type="subcellular location">
    <subcellularLocation>
        <location evidence="1 5">Nucleus</location>
        <location evidence="1 5">Nucleolus</location>
    </subcellularLocation>
</comment>
<dbReference type="PhylomeDB" id="A7SQ05"/>
<evidence type="ECO:0000256" key="5">
    <source>
        <dbReference type="PIRNR" id="PIRNR028977"/>
    </source>
</evidence>
<protein>
    <recommendedName>
        <fullName evidence="5">Nucleolar complex protein 3 homolog</fullName>
        <shortName evidence="5">NOC3 protein homolog</shortName>
    </recommendedName>
</protein>
<dbReference type="GO" id="GO:0006270">
    <property type="term" value="P:DNA replication initiation"/>
    <property type="evidence" value="ECO:0000318"/>
    <property type="project" value="GO_Central"/>
</dbReference>
<evidence type="ECO:0000259" key="8">
    <source>
        <dbReference type="Pfam" id="PF07540"/>
    </source>
</evidence>
<name>A7SQ05_NEMVE</name>
<dbReference type="InParanoid" id="A7SQ05"/>